<comment type="caution">
    <text evidence="1">The sequence shown here is derived from an EMBL/GenBank/DDBJ whole genome shotgun (WGS) entry which is preliminary data.</text>
</comment>
<sequence>MEILRFALHRPPFAVKFSILNVIDTDNGSQFQTDLAAAWSRGNQGDFNDATKYFDDAVFDSYPLHYGVQLQSLHAAFKTGKNWVLKNVRDEIRNKTNKTPVQLVADADFLKDRFRLENSVLLGKLVPEYAQPLALNGLVKCLRIIRVIECAALTDPEIDKAFSDGSFLRRKMLTIPVVTRRLERAFLFKRSAEHVDPRDMKGLQSLREKLSGIPDQTNLTREAFAQDELKLLAIYQLGFEPAGRLRDKVNGLISIGQNTIQQAETKRERADDLVALQNLYDKISLLPPSAFYTPLSNPPDPNEPVFGSVRADALKQTVACCRFFGHEVKLIPTLFQSHWG</sequence>
<protein>
    <submittedName>
        <fullName evidence="1">Uncharacterized protein</fullName>
    </submittedName>
</protein>
<gene>
    <name evidence="1" type="ORF">RJJ37_05050</name>
</gene>
<dbReference type="RefSeq" id="WP_310806998.1">
    <property type="nucleotide sequence ID" value="NZ_JAVLSH010000001.1"/>
</dbReference>
<evidence type="ECO:0000313" key="1">
    <source>
        <dbReference type="EMBL" id="MDR9759007.1"/>
    </source>
</evidence>
<name>A0AAW8NWG7_9HYPH</name>
<proteinExistence type="predicted"/>
<dbReference type="EMBL" id="JAVLSH010000001">
    <property type="protein sequence ID" value="MDR9759007.1"/>
    <property type="molecule type" value="Genomic_DNA"/>
</dbReference>
<organism evidence="1 2">
    <name type="scientific">Rhizobium redzepovicii</name>
    <dbReference type="NCBI Taxonomy" id="2867518"/>
    <lineage>
        <taxon>Bacteria</taxon>
        <taxon>Pseudomonadati</taxon>
        <taxon>Pseudomonadota</taxon>
        <taxon>Alphaproteobacteria</taxon>
        <taxon>Hyphomicrobiales</taxon>
        <taxon>Rhizobiaceae</taxon>
        <taxon>Rhizobium/Agrobacterium group</taxon>
        <taxon>Rhizobium</taxon>
    </lineage>
</organism>
<dbReference type="AlphaFoldDB" id="A0AAW8NWG7"/>
<dbReference type="Proteomes" id="UP001269402">
    <property type="component" value="Unassembled WGS sequence"/>
</dbReference>
<keyword evidence="2" id="KW-1185">Reference proteome</keyword>
<reference evidence="2" key="1">
    <citation type="submission" date="2023-07" db="EMBL/GenBank/DDBJ databases">
        <title>Genomic characterization of faba bean (Vicia faba) microsymbionts in Mexican soils.</title>
        <authorList>
            <person name="Rivera Orduna F.N."/>
            <person name="Guevara-Luna J."/>
            <person name="Yan J."/>
            <person name="Arroyo-Herrera I."/>
            <person name="Li Y."/>
            <person name="Vasquez-Murrieta M.S."/>
            <person name="Wang E.T."/>
        </authorList>
    </citation>
    <scope>NUCLEOTIDE SEQUENCE [LARGE SCALE GENOMIC DNA]</scope>
    <source>
        <strain evidence="2">CH6</strain>
    </source>
</reference>
<accession>A0AAW8NWG7</accession>
<evidence type="ECO:0000313" key="2">
    <source>
        <dbReference type="Proteomes" id="UP001269402"/>
    </source>
</evidence>